<dbReference type="InParanoid" id="A0A1S3HXB9"/>
<name>A0A1S3HXB9_LINAN</name>
<accession>A0A1S3HXB9</accession>
<keyword evidence="3" id="KW-1185">Reference proteome</keyword>
<proteinExistence type="predicted"/>
<reference evidence="4" key="1">
    <citation type="submission" date="2025-08" db="UniProtKB">
        <authorList>
            <consortium name="RefSeq"/>
        </authorList>
    </citation>
    <scope>IDENTIFICATION</scope>
    <source>
        <tissue evidence="4">Gonads</tissue>
    </source>
</reference>
<sequence>MAGIRAHHHKGCFPRSEADGFGNAALLLRMMEKAGLAGWSSEKMQQWFADVRQTPRYQAEYLGRLSKLREELINQEQENLSHAMERLRVNSLGREHPKHRAKIKKPPDEFLDTFPYRQRQILLEKLERNRRRVGPVRQRSPPKLDPLEGKQLVEPFHRPERNTNSAPELSNKSKSDGDLHTRLFSKSVDEAKLVNLQKLLKPSQSIPNLERRIIPSRHQTNKQSPAHKDKMDLTVHPEPPHGPIYKKDAQTGLFKRVGARAVSRQPKAHLELAPTAHSYDRVTDVIDAVRQAQEEYHVRGQFYVPSTTPESDFQPTEDPYRDCVDSDWTAFSSSGGSHRLVKYPNEEETSRGVSRKGNKRSETELNRDRTLEAKMKAMSRSHEIVASYTEFPRIPPEKKSLIVEMPNIVFQPATPDLYSVYNDLPQSSQSLKKAYRQQQLREREVSNLLEDVQELNQITEELQTKVLERQASKLE</sequence>
<dbReference type="OrthoDB" id="6158144at2759"/>
<keyword evidence="1" id="KW-0175">Coiled coil</keyword>
<feature type="coiled-coil region" evidence="1">
    <location>
        <begin position="58"/>
        <end position="85"/>
    </location>
</feature>
<dbReference type="GeneID" id="106159040"/>
<evidence type="ECO:0000313" key="3">
    <source>
        <dbReference type="Proteomes" id="UP000085678"/>
    </source>
</evidence>
<feature type="region of interest" description="Disordered" evidence="2">
    <location>
        <begin position="333"/>
        <end position="369"/>
    </location>
</feature>
<gene>
    <name evidence="4" type="primary">LOC106159040</name>
</gene>
<dbReference type="AlphaFoldDB" id="A0A1S3HXB9"/>
<evidence type="ECO:0000256" key="2">
    <source>
        <dbReference type="SAM" id="MobiDB-lite"/>
    </source>
</evidence>
<feature type="region of interest" description="Disordered" evidence="2">
    <location>
        <begin position="131"/>
        <end position="178"/>
    </location>
</feature>
<organism evidence="3 4">
    <name type="scientific">Lingula anatina</name>
    <name type="common">Brachiopod</name>
    <name type="synonym">Lingula unguis</name>
    <dbReference type="NCBI Taxonomy" id="7574"/>
    <lineage>
        <taxon>Eukaryota</taxon>
        <taxon>Metazoa</taxon>
        <taxon>Spiralia</taxon>
        <taxon>Lophotrochozoa</taxon>
        <taxon>Brachiopoda</taxon>
        <taxon>Linguliformea</taxon>
        <taxon>Lingulata</taxon>
        <taxon>Lingulida</taxon>
        <taxon>Linguloidea</taxon>
        <taxon>Lingulidae</taxon>
        <taxon>Lingula</taxon>
    </lineage>
</organism>
<protein>
    <submittedName>
        <fullName evidence="4">Uncharacterized protein LOC106159040 isoform X2</fullName>
    </submittedName>
</protein>
<dbReference type="Proteomes" id="UP000085678">
    <property type="component" value="Unplaced"/>
</dbReference>
<dbReference type="KEGG" id="lak:106159040"/>
<feature type="region of interest" description="Disordered" evidence="2">
    <location>
        <begin position="214"/>
        <end position="234"/>
    </location>
</feature>
<evidence type="ECO:0000256" key="1">
    <source>
        <dbReference type="SAM" id="Coils"/>
    </source>
</evidence>
<evidence type="ECO:0000313" key="4">
    <source>
        <dbReference type="RefSeq" id="XP_013390658.1"/>
    </source>
</evidence>
<dbReference type="RefSeq" id="XP_013390658.1">
    <property type="nucleotide sequence ID" value="XM_013535204.1"/>
</dbReference>
<feature type="compositionally biased region" description="Basic and acidic residues" evidence="2">
    <location>
        <begin position="359"/>
        <end position="369"/>
    </location>
</feature>